<dbReference type="PANTHER" id="PTHR34676:SF8">
    <property type="entry name" value="TRANSMEMBRANE PROTEIN"/>
    <property type="match status" value="1"/>
</dbReference>
<gene>
    <name evidence="1" type="ORF">CFOL_v3_19713</name>
</gene>
<protein>
    <submittedName>
        <fullName evidence="1">DUF4219 domain-containing protein/UBN2 domain-containing protein</fullName>
    </submittedName>
</protein>
<dbReference type="InParanoid" id="A0A1Q3C832"/>
<keyword evidence="2" id="KW-1185">Reference proteome</keyword>
<sequence>MNFNSNESQNICKPPFFDGNNYSHWKAKMTIFIQSLDYNLWDIIMDGPNIPTTIVDCKCVPKLKNEYTIFDKKNLQLNARAMHVFYCALGPNEFNRIRSCFSAKEIWDKLESTHEGTNQVKDSRIDMLIHEYELFEMRNYESIYYMFDRYTNIINSLNSLGKSFSNNELVRKILRSLPKSWQDKVTAIEEAKDLTKLKLEDLLGSLLTHEITMWRIEHGNEEMVVFKSLIKENSDDEEEEVSKE</sequence>
<proteinExistence type="predicted"/>
<dbReference type="EMBL" id="BDDD01001466">
    <property type="protein sequence ID" value="GAV76238.1"/>
    <property type="molecule type" value="Genomic_DNA"/>
</dbReference>
<evidence type="ECO:0000313" key="1">
    <source>
        <dbReference type="EMBL" id="GAV76238.1"/>
    </source>
</evidence>
<name>A0A1Q3C832_CEPFO</name>
<comment type="caution">
    <text evidence="1">The sequence shown here is derived from an EMBL/GenBank/DDBJ whole genome shotgun (WGS) entry which is preliminary data.</text>
</comment>
<evidence type="ECO:0000313" key="2">
    <source>
        <dbReference type="Proteomes" id="UP000187406"/>
    </source>
</evidence>
<dbReference type="AlphaFoldDB" id="A0A1Q3C832"/>
<dbReference type="Pfam" id="PF14223">
    <property type="entry name" value="Retrotran_gag_2"/>
    <property type="match status" value="1"/>
</dbReference>
<accession>A0A1Q3C832</accession>
<dbReference type="OrthoDB" id="1000712at2759"/>
<organism evidence="1 2">
    <name type="scientific">Cephalotus follicularis</name>
    <name type="common">Albany pitcher plant</name>
    <dbReference type="NCBI Taxonomy" id="3775"/>
    <lineage>
        <taxon>Eukaryota</taxon>
        <taxon>Viridiplantae</taxon>
        <taxon>Streptophyta</taxon>
        <taxon>Embryophyta</taxon>
        <taxon>Tracheophyta</taxon>
        <taxon>Spermatophyta</taxon>
        <taxon>Magnoliopsida</taxon>
        <taxon>eudicotyledons</taxon>
        <taxon>Gunneridae</taxon>
        <taxon>Pentapetalae</taxon>
        <taxon>rosids</taxon>
        <taxon>fabids</taxon>
        <taxon>Oxalidales</taxon>
        <taxon>Cephalotaceae</taxon>
        <taxon>Cephalotus</taxon>
    </lineage>
</organism>
<reference evidence="2" key="1">
    <citation type="submission" date="2016-04" db="EMBL/GenBank/DDBJ databases">
        <title>Cephalotus genome sequencing.</title>
        <authorList>
            <person name="Fukushima K."/>
            <person name="Hasebe M."/>
            <person name="Fang X."/>
        </authorList>
    </citation>
    <scope>NUCLEOTIDE SEQUENCE [LARGE SCALE GENOMIC DNA]</scope>
    <source>
        <strain evidence="2">cv. St1</strain>
    </source>
</reference>
<dbReference type="Proteomes" id="UP000187406">
    <property type="component" value="Unassembled WGS sequence"/>
</dbReference>
<dbReference type="PANTHER" id="PTHR34676">
    <property type="entry name" value="DUF4219 DOMAIN-CONTAINING PROTEIN-RELATED"/>
    <property type="match status" value="1"/>
</dbReference>